<reference evidence="3 4" key="1">
    <citation type="submission" date="2024-08" db="EMBL/GenBank/DDBJ databases">
        <title>Insights into the chromosomal genome structure of Flemingia macrophylla.</title>
        <authorList>
            <person name="Ding Y."/>
            <person name="Zhao Y."/>
            <person name="Bi W."/>
            <person name="Wu M."/>
            <person name="Zhao G."/>
            <person name="Gong Y."/>
            <person name="Li W."/>
            <person name="Zhang P."/>
        </authorList>
    </citation>
    <scope>NUCLEOTIDE SEQUENCE [LARGE SCALE GENOMIC DNA]</scope>
    <source>
        <strain evidence="3">DYQJB</strain>
        <tissue evidence="3">Leaf</tissue>
    </source>
</reference>
<evidence type="ECO:0000256" key="1">
    <source>
        <dbReference type="ARBA" id="ARBA00022737"/>
    </source>
</evidence>
<dbReference type="EMBL" id="JBGMDY010000008">
    <property type="protein sequence ID" value="KAL2325934.1"/>
    <property type="molecule type" value="Genomic_DNA"/>
</dbReference>
<gene>
    <name evidence="3" type="ORF">Fmac_024992</name>
</gene>
<comment type="caution">
    <text evidence="3">The sequence shown here is derived from an EMBL/GenBank/DDBJ whole genome shotgun (WGS) entry which is preliminary data.</text>
</comment>
<evidence type="ECO:0000313" key="3">
    <source>
        <dbReference type="EMBL" id="KAL2325934.1"/>
    </source>
</evidence>
<evidence type="ECO:0000256" key="2">
    <source>
        <dbReference type="SAM" id="SignalP"/>
    </source>
</evidence>
<protein>
    <submittedName>
        <fullName evidence="3">Uncharacterized protein</fullName>
    </submittedName>
</protein>
<proteinExistence type="predicted"/>
<evidence type="ECO:0000313" key="4">
    <source>
        <dbReference type="Proteomes" id="UP001603857"/>
    </source>
</evidence>
<feature type="signal peptide" evidence="2">
    <location>
        <begin position="1"/>
        <end position="23"/>
    </location>
</feature>
<keyword evidence="4" id="KW-1185">Reference proteome</keyword>
<organism evidence="3 4">
    <name type="scientific">Flemingia macrophylla</name>
    <dbReference type="NCBI Taxonomy" id="520843"/>
    <lineage>
        <taxon>Eukaryota</taxon>
        <taxon>Viridiplantae</taxon>
        <taxon>Streptophyta</taxon>
        <taxon>Embryophyta</taxon>
        <taxon>Tracheophyta</taxon>
        <taxon>Spermatophyta</taxon>
        <taxon>Magnoliopsida</taxon>
        <taxon>eudicotyledons</taxon>
        <taxon>Gunneridae</taxon>
        <taxon>Pentapetalae</taxon>
        <taxon>rosids</taxon>
        <taxon>fabids</taxon>
        <taxon>Fabales</taxon>
        <taxon>Fabaceae</taxon>
        <taxon>Papilionoideae</taxon>
        <taxon>50 kb inversion clade</taxon>
        <taxon>NPAAA clade</taxon>
        <taxon>indigoferoid/millettioid clade</taxon>
        <taxon>Phaseoleae</taxon>
        <taxon>Flemingia</taxon>
    </lineage>
</organism>
<dbReference type="Pfam" id="PF02985">
    <property type="entry name" value="HEAT"/>
    <property type="match status" value="1"/>
</dbReference>
<dbReference type="Proteomes" id="UP001603857">
    <property type="component" value="Unassembled WGS sequence"/>
</dbReference>
<sequence>MVGRPNNWRYCIIYLVLNLVVDALSHEDANVRTAACICLRSVSHSIKVCNMR</sequence>
<keyword evidence="2" id="KW-0732">Signal</keyword>
<feature type="chain" id="PRO_5044891502" evidence="2">
    <location>
        <begin position="24"/>
        <end position="52"/>
    </location>
</feature>
<dbReference type="AlphaFoldDB" id="A0ABD1LQY6"/>
<dbReference type="InterPro" id="IPR000357">
    <property type="entry name" value="HEAT"/>
</dbReference>
<accession>A0ABD1LQY6</accession>
<keyword evidence="1" id="KW-0677">Repeat</keyword>
<name>A0ABD1LQY6_9FABA</name>